<comment type="caution">
    <text evidence="4">The sequence shown here is derived from an EMBL/GenBank/DDBJ whole genome shotgun (WGS) entry which is preliminary data.</text>
</comment>
<gene>
    <name evidence="4" type="ORF">TRFO_03530</name>
</gene>
<dbReference type="EMBL" id="MLAK01000549">
    <property type="protein sequence ID" value="OHT13090.1"/>
    <property type="molecule type" value="Genomic_DNA"/>
</dbReference>
<accession>A0A1J4KPQ4</accession>
<evidence type="ECO:0000313" key="5">
    <source>
        <dbReference type="Proteomes" id="UP000179807"/>
    </source>
</evidence>
<evidence type="ECO:0000256" key="1">
    <source>
        <dbReference type="ARBA" id="ARBA00022737"/>
    </source>
</evidence>
<dbReference type="Proteomes" id="UP000179807">
    <property type="component" value="Unassembled WGS sequence"/>
</dbReference>
<dbReference type="Pfam" id="PF00533">
    <property type="entry name" value="BRCT"/>
    <property type="match status" value="2"/>
</dbReference>
<keyword evidence="1" id="KW-0677">Repeat</keyword>
<name>A0A1J4KPQ4_9EUKA</name>
<proteinExistence type="predicted"/>
<dbReference type="GO" id="GO:0006270">
    <property type="term" value="P:DNA replication initiation"/>
    <property type="evidence" value="ECO:0007669"/>
    <property type="project" value="TreeGrafter"/>
</dbReference>
<dbReference type="CDD" id="cd00027">
    <property type="entry name" value="BRCT"/>
    <property type="match status" value="2"/>
</dbReference>
<feature type="domain" description="BRCT" evidence="3">
    <location>
        <begin position="142"/>
        <end position="208"/>
    </location>
</feature>
<dbReference type="VEuPathDB" id="TrichDB:TRFO_03530"/>
<feature type="domain" description="BRCT" evidence="3">
    <location>
        <begin position="446"/>
        <end position="534"/>
    </location>
</feature>
<feature type="domain" description="BRCT" evidence="3">
    <location>
        <begin position="206"/>
        <end position="280"/>
    </location>
</feature>
<dbReference type="SMART" id="SM00292">
    <property type="entry name" value="BRCT"/>
    <property type="match status" value="4"/>
</dbReference>
<reference evidence="4" key="1">
    <citation type="submission" date="2016-10" db="EMBL/GenBank/DDBJ databases">
        <authorList>
            <person name="Benchimol M."/>
            <person name="Almeida L.G."/>
            <person name="Vasconcelos A.T."/>
            <person name="Perreira-Neves A."/>
            <person name="Rosa I.A."/>
            <person name="Tasca T."/>
            <person name="Bogo M.R."/>
            <person name="de Souza W."/>
        </authorList>
    </citation>
    <scope>NUCLEOTIDE SEQUENCE [LARGE SCALE GENOMIC DNA]</scope>
    <source>
        <strain evidence="4">K</strain>
    </source>
</reference>
<dbReference type="PANTHER" id="PTHR13561:SF20">
    <property type="entry name" value="DNA TOPOISOMERASE 2-BINDING PROTEIN 1"/>
    <property type="match status" value="1"/>
</dbReference>
<organism evidence="4 5">
    <name type="scientific">Tritrichomonas foetus</name>
    <dbReference type="NCBI Taxonomy" id="1144522"/>
    <lineage>
        <taxon>Eukaryota</taxon>
        <taxon>Metamonada</taxon>
        <taxon>Parabasalia</taxon>
        <taxon>Tritrichomonadida</taxon>
        <taxon>Tritrichomonadidae</taxon>
        <taxon>Tritrichomonas</taxon>
    </lineage>
</organism>
<dbReference type="PROSITE" id="PS50172">
    <property type="entry name" value="BRCT"/>
    <property type="match status" value="3"/>
</dbReference>
<dbReference type="RefSeq" id="XP_068366226.1">
    <property type="nucleotide sequence ID" value="XM_068491354.1"/>
</dbReference>
<keyword evidence="5" id="KW-1185">Reference proteome</keyword>
<dbReference type="GO" id="GO:0033314">
    <property type="term" value="P:mitotic DNA replication checkpoint signaling"/>
    <property type="evidence" value="ECO:0007669"/>
    <property type="project" value="TreeGrafter"/>
</dbReference>
<dbReference type="SUPFAM" id="SSF52113">
    <property type="entry name" value="BRCT domain"/>
    <property type="match status" value="3"/>
</dbReference>
<dbReference type="PANTHER" id="PTHR13561">
    <property type="entry name" value="DNA REPLICATION REGULATOR DPB11-RELATED"/>
    <property type="match status" value="1"/>
</dbReference>
<dbReference type="GO" id="GO:0007095">
    <property type="term" value="P:mitotic G2 DNA damage checkpoint signaling"/>
    <property type="evidence" value="ECO:0007669"/>
    <property type="project" value="TreeGrafter"/>
</dbReference>
<feature type="region of interest" description="Disordered" evidence="2">
    <location>
        <begin position="378"/>
        <end position="408"/>
    </location>
</feature>
<protein>
    <recommendedName>
        <fullName evidence="3">BRCT domain-containing protein</fullName>
    </recommendedName>
</protein>
<feature type="compositionally biased region" description="Basic and acidic residues" evidence="2">
    <location>
        <begin position="381"/>
        <end position="395"/>
    </location>
</feature>
<dbReference type="InterPro" id="IPR001357">
    <property type="entry name" value="BRCT_dom"/>
</dbReference>
<dbReference type="InterPro" id="IPR036420">
    <property type="entry name" value="BRCT_dom_sf"/>
</dbReference>
<evidence type="ECO:0000256" key="2">
    <source>
        <dbReference type="SAM" id="MobiDB-lite"/>
    </source>
</evidence>
<dbReference type="GeneID" id="94826058"/>
<dbReference type="OrthoDB" id="251770at2759"/>
<dbReference type="AlphaFoldDB" id="A0A1J4KPQ4"/>
<evidence type="ECO:0000259" key="3">
    <source>
        <dbReference type="PROSITE" id="PS50172"/>
    </source>
</evidence>
<dbReference type="Gene3D" id="3.40.50.10190">
    <property type="entry name" value="BRCT domain"/>
    <property type="match status" value="3"/>
</dbReference>
<evidence type="ECO:0000313" key="4">
    <source>
        <dbReference type="EMBL" id="OHT13090.1"/>
    </source>
</evidence>
<sequence length="633" mass="72034">MKKKKLKAVNELHSSRYYQKYFFSRSNSHFPFFSHMRFPTFYLSPSITTNLDDVRHLISRLSFKMTEVFSPTPDSLIIASIDEVIDSFESQKYEISDLCLREMINMQIPEFPIRNDVRQRISLCLSPLWASCVGYPTDDIIEINRKILLLGGTFTRGFSENVTIVISKTNVSPKAIEARRNGLPIVGKEWLDACFSAVSRVPLFDFILPPFRGVTFTSSDLPPKLHHELKNRVVKEGGTWTDVFNDDVTYLVAESLTNTKKIGIALAQSVLIVKPDYIFDPSRFEAINWWALTDTKSLLFRGMVFSVQKKCAHVDAITDTIIAHSGTLGNTSTHVIVKHGFKLEAQPTTTIISKQFNNTPNQQDLHQGNWDVHHNVNGNVKNEHDGGKSEQINDRKGKRNSRSMNHNFNPNNIVFVTPEWFWACVESKTLLNTNLSPLYSPLPFSAPIEGITNVTFFLSNLGDEQRKTTACLIREAGGIPIFRLTENVKFIIAEEYNNDLFKLEMKRKASVVSPNFVLMALKTGTIPQVNQFQVEGRVKKDMMKKICKFICSKSNLQVQPQIQEAPEVPVDLERTDLETFTQELTSTPNEVAIEVKYDSQPCTQNQNLIQTNNEEDPFLTALQSGTQQQEREY</sequence>